<feature type="coiled-coil region" evidence="1">
    <location>
        <begin position="38"/>
        <end position="90"/>
    </location>
</feature>
<proteinExistence type="predicted"/>
<organism evidence="3 4">
    <name type="scientific">Nitrobacter hamburgensis (strain DSM 10229 / NCIMB 13809 / X14)</name>
    <dbReference type="NCBI Taxonomy" id="323097"/>
    <lineage>
        <taxon>Bacteria</taxon>
        <taxon>Pseudomonadati</taxon>
        <taxon>Pseudomonadota</taxon>
        <taxon>Alphaproteobacteria</taxon>
        <taxon>Hyphomicrobiales</taxon>
        <taxon>Nitrobacteraceae</taxon>
        <taxon>Nitrobacter</taxon>
    </lineage>
</organism>
<dbReference type="AlphaFoldDB" id="Q1QG08"/>
<accession>Q1QG08</accession>
<keyword evidence="3" id="KW-0614">Plasmid</keyword>
<dbReference type="HOGENOM" id="CLU_033322_0_0_5"/>
<geneLocation type="plasmid" evidence="4">
    <name>pNITHX1</name>
</geneLocation>
<keyword evidence="4" id="KW-1185">Reference proteome</keyword>
<evidence type="ECO:0000256" key="2">
    <source>
        <dbReference type="SAM" id="MobiDB-lite"/>
    </source>
</evidence>
<protein>
    <recommendedName>
        <fullName evidence="5">HlyD family secretion protein</fullName>
    </recommendedName>
</protein>
<sequence length="424" mass="46516">MIRGGPERTIGCATPGREVNAGDVVAHISNARLDRSTLIMLEQKSSDARQKLVATQEKRSSDLDYLTSLNAEIEGQLAQLKSQFKSQIEELRARVAESDSLGGAKKALVDRQTRMVERNTASMDMLNPTLKQYSAALHNTDAEKAKFGQKISQLDALEKGIYVGDDLIPIATLVQKRRDIDLDAKRLAIEETELSSQLADQKGLIDAERTRLDKLAAAEVRVSGRGMVLTVEASRGRHVSAGDALASLVDCEQQFVVAIFSYRQGQNLAAGTHVRVDGAPFGSGIITSLLPKTSDKLDERYAVPFPQTERREMYAMVMPDQKNGDGLRTESAEAAGQFSPCAVGKWVTVTRDNGVVVPSMSVAWRQLAAFVTSWESANAEPLHERNRKAGLARLSAKFREAPQNRHTSAKWEDWPARTEAVVSK</sequence>
<keyword evidence="1" id="KW-0175">Coiled coil</keyword>
<dbReference type="EMBL" id="CP000320">
    <property type="protein sequence ID" value="ABE64839.1"/>
    <property type="molecule type" value="Genomic_DNA"/>
</dbReference>
<dbReference type="KEGG" id="nha:Nham_4221"/>
<evidence type="ECO:0000256" key="1">
    <source>
        <dbReference type="SAM" id="Coils"/>
    </source>
</evidence>
<evidence type="ECO:0008006" key="5">
    <source>
        <dbReference type="Google" id="ProtNLM"/>
    </source>
</evidence>
<evidence type="ECO:0000313" key="3">
    <source>
        <dbReference type="EMBL" id="ABE64839.1"/>
    </source>
</evidence>
<gene>
    <name evidence="3" type="ordered locus">Nham_4221</name>
</gene>
<feature type="compositionally biased region" description="Basic and acidic residues" evidence="2">
    <location>
        <begin position="402"/>
        <end position="416"/>
    </location>
</feature>
<feature type="region of interest" description="Disordered" evidence="2">
    <location>
        <begin position="402"/>
        <end position="424"/>
    </location>
</feature>
<evidence type="ECO:0000313" key="4">
    <source>
        <dbReference type="Proteomes" id="UP000001953"/>
    </source>
</evidence>
<reference evidence="4" key="1">
    <citation type="submission" date="2006-03" db="EMBL/GenBank/DDBJ databases">
        <title>Complete sequence of plasmid 1 of Nitrobacter hamburgensis X14.</title>
        <authorList>
            <consortium name="US DOE Joint Genome Institute"/>
            <person name="Copeland A."/>
            <person name="Lucas S."/>
            <person name="Lapidus A."/>
            <person name="Barry K."/>
            <person name="Detter J.C."/>
            <person name="Glavina del Rio T."/>
            <person name="Hammon N."/>
            <person name="Israni S."/>
            <person name="Dalin E."/>
            <person name="Tice H."/>
            <person name="Pitluck S."/>
            <person name="Chain P."/>
            <person name="Malfatti S."/>
            <person name="Shin M."/>
            <person name="Vergez L."/>
            <person name="Schmutz J."/>
            <person name="Larimer F."/>
            <person name="Land M."/>
            <person name="Hauser L."/>
            <person name="Kyrpides N."/>
            <person name="Ivanova N."/>
            <person name="Ward B."/>
            <person name="Arp D."/>
            <person name="Klotz M."/>
            <person name="Stein L."/>
            <person name="O'Mullan G."/>
            <person name="Starkenburg S."/>
            <person name="Sayavedra L."/>
            <person name="Poret-Peterson A.T."/>
            <person name="Gentry M.E."/>
            <person name="Bruce D."/>
            <person name="Richardson P."/>
        </authorList>
    </citation>
    <scope>NUCLEOTIDE SEQUENCE [LARGE SCALE GENOMIC DNA]</scope>
    <source>
        <strain evidence="4">DSM 10229 / NCIMB 13809 / X14</strain>
        <plasmid evidence="4">Plasmid pNITHX1</plasmid>
    </source>
</reference>
<dbReference type="Proteomes" id="UP000001953">
    <property type="component" value="Plasmid 1"/>
</dbReference>
<name>Q1QG08_NITHX</name>